<dbReference type="AlphaFoldDB" id="A0A8X6RJU6"/>
<dbReference type="Gene3D" id="3.30.420.10">
    <property type="entry name" value="Ribonuclease H-like superfamily/Ribonuclease H"/>
    <property type="match status" value="1"/>
</dbReference>
<dbReference type="GO" id="GO:0003676">
    <property type="term" value="F:nucleic acid binding"/>
    <property type="evidence" value="ECO:0007669"/>
    <property type="project" value="InterPro"/>
</dbReference>
<dbReference type="EMBL" id="BMAU01021189">
    <property type="protein sequence ID" value="GFX95915.1"/>
    <property type="molecule type" value="Genomic_DNA"/>
</dbReference>
<dbReference type="PANTHER" id="PTHR46060:SF1">
    <property type="entry name" value="MARINER MOS1 TRANSPOSASE-LIKE PROTEIN"/>
    <property type="match status" value="1"/>
</dbReference>
<reference evidence="1" key="1">
    <citation type="submission" date="2020-08" db="EMBL/GenBank/DDBJ databases">
        <title>Multicomponent nature underlies the extraordinary mechanical properties of spider dragline silk.</title>
        <authorList>
            <person name="Kono N."/>
            <person name="Nakamura H."/>
            <person name="Mori M."/>
            <person name="Yoshida Y."/>
            <person name="Ohtoshi R."/>
            <person name="Malay A.D."/>
            <person name="Moran D.A.P."/>
            <person name="Tomita M."/>
            <person name="Numata K."/>
            <person name="Arakawa K."/>
        </authorList>
    </citation>
    <scope>NUCLEOTIDE SEQUENCE</scope>
</reference>
<dbReference type="InterPro" id="IPR052709">
    <property type="entry name" value="Transposase-MT_Hybrid"/>
</dbReference>
<name>A0A8X6RJU6_TRICX</name>
<dbReference type="Pfam" id="PF01359">
    <property type="entry name" value="Transposase_1"/>
    <property type="match status" value="1"/>
</dbReference>
<dbReference type="InterPro" id="IPR036397">
    <property type="entry name" value="RNaseH_sf"/>
</dbReference>
<dbReference type="InterPro" id="IPR001888">
    <property type="entry name" value="Transposase_1"/>
</dbReference>
<evidence type="ECO:0000313" key="2">
    <source>
        <dbReference type="Proteomes" id="UP000887159"/>
    </source>
</evidence>
<protein>
    <submittedName>
        <fullName evidence="1">Uncharacterized protein</fullName>
    </submittedName>
</protein>
<evidence type="ECO:0000313" key="1">
    <source>
        <dbReference type="EMBL" id="GFX95915.1"/>
    </source>
</evidence>
<comment type="caution">
    <text evidence="1">The sequence shown here is derived from an EMBL/GenBank/DDBJ whole genome shotgun (WGS) entry which is preliminary data.</text>
</comment>
<keyword evidence="2" id="KW-1185">Reference proteome</keyword>
<accession>A0A8X6RJU6</accession>
<dbReference type="PANTHER" id="PTHR46060">
    <property type="entry name" value="MARINER MOS1 TRANSPOSASE-LIKE PROTEIN"/>
    <property type="match status" value="1"/>
</dbReference>
<gene>
    <name evidence="1" type="ORF">TNCV_2084951</name>
</gene>
<sequence length="311" mass="36023">MLTIFWDASGVFYTEFLTKKLTVNSDRAVLYNNRIIQATHPQIRPETSVFLLCKTRCKTTLQCTQYIMRKLKFTVVPQPSYNSDLAVWLFLNLKETLKGQRFSTDADVQAAERKWIRCQPESFSMDELMEWIKQLYKCLSVSGDYVGSYKMSLQCIIFLTRFCKLHLNVTESLNSTFIHFKRQKYAFPVPWRYQWRNVHPRNSHIAGIGRILGDQNVMVLQYSVTFDLGPKKPDFAGGPNILRYATAKTANTLQLPDLIRDAKRQLLTPISHLTYRYADNFCSQHCPSTTGLLMKDGRHVGHSLKKNIIDC</sequence>
<dbReference type="Proteomes" id="UP000887159">
    <property type="component" value="Unassembled WGS sequence"/>
</dbReference>
<organism evidence="1 2">
    <name type="scientific">Trichonephila clavipes</name>
    <name type="common">Golden silk orbweaver</name>
    <name type="synonym">Nephila clavipes</name>
    <dbReference type="NCBI Taxonomy" id="2585209"/>
    <lineage>
        <taxon>Eukaryota</taxon>
        <taxon>Metazoa</taxon>
        <taxon>Ecdysozoa</taxon>
        <taxon>Arthropoda</taxon>
        <taxon>Chelicerata</taxon>
        <taxon>Arachnida</taxon>
        <taxon>Araneae</taxon>
        <taxon>Araneomorphae</taxon>
        <taxon>Entelegynae</taxon>
        <taxon>Araneoidea</taxon>
        <taxon>Nephilidae</taxon>
        <taxon>Trichonephila</taxon>
    </lineage>
</organism>
<proteinExistence type="predicted"/>